<proteinExistence type="predicted"/>
<organism evidence="1 2">
    <name type="scientific">Microbacterium invictum</name>
    <dbReference type="NCBI Taxonomy" id="515415"/>
    <lineage>
        <taxon>Bacteria</taxon>
        <taxon>Bacillati</taxon>
        <taxon>Actinomycetota</taxon>
        <taxon>Actinomycetes</taxon>
        <taxon>Micrococcales</taxon>
        <taxon>Microbacteriaceae</taxon>
        <taxon>Microbacterium</taxon>
    </lineage>
</organism>
<evidence type="ECO:0000313" key="2">
    <source>
        <dbReference type="Proteomes" id="UP000549113"/>
    </source>
</evidence>
<keyword evidence="2" id="KW-1185">Reference proteome</keyword>
<dbReference type="AlphaFoldDB" id="A0AA40VMZ4"/>
<dbReference type="RefSeq" id="WP_241739896.1">
    <property type="nucleotide sequence ID" value="NZ_BAABCO010000001.1"/>
</dbReference>
<keyword evidence="1" id="KW-0255">Endonuclease</keyword>
<gene>
    <name evidence="1" type="ORF">BKA10_001612</name>
</gene>
<keyword evidence="1" id="KW-0378">Hydrolase</keyword>
<dbReference type="EMBL" id="JACIFH010000001">
    <property type="protein sequence ID" value="MBB4139818.1"/>
    <property type="molecule type" value="Genomic_DNA"/>
</dbReference>
<sequence>MSENTTPWHRARHVLPTTFLSTLALIEQGLTPHGIRRAVTQGRLVRLRRGRYVTPDTHPRLVDAGLIGGRLDCVSLLAAMGVFVREHGDRLHVQFDMGASRLPPRSAVTAHWRRSGAARDHLAADLIEALAQACRCQGPREAIATLDSAWHHGLVDESQIAEVFARLPRRYRRLRGLLDPRAESGPETLMRLMLRALGCHVEVQVDIHGVGRVDFVVDGWLIVECDSRQFHSDWIAQKRDRRRDLAAAALGYTTVRPIAEDILGTPDTVLASLKAALAHPASRRGSRNSFDSGHRRAQTR</sequence>
<accession>A0AA40VMZ4</accession>
<dbReference type="Gene3D" id="3.40.960.10">
    <property type="entry name" value="VSR Endonuclease"/>
    <property type="match status" value="1"/>
</dbReference>
<comment type="caution">
    <text evidence="1">The sequence shown here is derived from an EMBL/GenBank/DDBJ whole genome shotgun (WGS) entry which is preliminary data.</text>
</comment>
<reference evidence="1 2" key="1">
    <citation type="submission" date="2020-08" db="EMBL/GenBank/DDBJ databases">
        <title>Sequencing the genomes of 1000 actinobacteria strains.</title>
        <authorList>
            <person name="Klenk H.-P."/>
        </authorList>
    </citation>
    <scope>NUCLEOTIDE SEQUENCE [LARGE SCALE GENOMIC DNA]</scope>
    <source>
        <strain evidence="1 2">DSM 19600</strain>
    </source>
</reference>
<dbReference type="SUPFAM" id="SSF52980">
    <property type="entry name" value="Restriction endonuclease-like"/>
    <property type="match status" value="1"/>
</dbReference>
<dbReference type="Proteomes" id="UP000549113">
    <property type="component" value="Unassembled WGS sequence"/>
</dbReference>
<name>A0AA40VMZ4_9MICO</name>
<keyword evidence="1" id="KW-0540">Nuclease</keyword>
<evidence type="ECO:0000313" key="1">
    <source>
        <dbReference type="EMBL" id="MBB4139818.1"/>
    </source>
</evidence>
<dbReference type="GO" id="GO:0004519">
    <property type="term" value="F:endonuclease activity"/>
    <property type="evidence" value="ECO:0007669"/>
    <property type="project" value="UniProtKB-KW"/>
</dbReference>
<dbReference type="InterPro" id="IPR011335">
    <property type="entry name" value="Restrct_endonuc-II-like"/>
</dbReference>
<protein>
    <submittedName>
        <fullName evidence="1">Very-short-patch-repair endonuclease</fullName>
    </submittedName>
</protein>